<name>A0A1B0DIA5_PHLPP</name>
<dbReference type="AlphaFoldDB" id="A0A1B0DIA5"/>
<protein>
    <submittedName>
        <fullName evidence="2">Uncharacterized protein</fullName>
    </submittedName>
</protein>
<evidence type="ECO:0000256" key="1">
    <source>
        <dbReference type="SAM" id="MobiDB-lite"/>
    </source>
</evidence>
<keyword evidence="3" id="KW-1185">Reference proteome</keyword>
<dbReference type="VEuPathDB" id="VectorBase:PPAPM1_010980"/>
<dbReference type="VEuPathDB" id="VectorBase:PPAI007889"/>
<dbReference type="EnsemblMetazoa" id="PPAI007889-RA">
    <property type="protein sequence ID" value="PPAI007889-PA"/>
    <property type="gene ID" value="PPAI007889"/>
</dbReference>
<evidence type="ECO:0000313" key="2">
    <source>
        <dbReference type="EnsemblMetazoa" id="PPAI007889-PA"/>
    </source>
</evidence>
<accession>A0A1B0DIA5</accession>
<organism evidence="2 3">
    <name type="scientific">Phlebotomus papatasi</name>
    <name type="common">Sandfly</name>
    <dbReference type="NCBI Taxonomy" id="29031"/>
    <lineage>
        <taxon>Eukaryota</taxon>
        <taxon>Metazoa</taxon>
        <taxon>Ecdysozoa</taxon>
        <taxon>Arthropoda</taxon>
        <taxon>Hexapoda</taxon>
        <taxon>Insecta</taxon>
        <taxon>Pterygota</taxon>
        <taxon>Neoptera</taxon>
        <taxon>Endopterygota</taxon>
        <taxon>Diptera</taxon>
        <taxon>Nematocera</taxon>
        <taxon>Psychodoidea</taxon>
        <taxon>Psychodidae</taxon>
        <taxon>Phlebotomus</taxon>
        <taxon>Phlebotomus</taxon>
    </lineage>
</organism>
<sequence>MSSPVVTRRAAQKAKIQTRSVASGTARPQSSALLEAKKRARQKISSGEKRNSDIQTLRDPYQTTMEARNLIHGATGLVYDRQMAQHLCLWDEN</sequence>
<feature type="region of interest" description="Disordered" evidence="1">
    <location>
        <begin position="1"/>
        <end position="56"/>
    </location>
</feature>
<dbReference type="Proteomes" id="UP000092462">
    <property type="component" value="Unassembled WGS sequence"/>
</dbReference>
<evidence type="ECO:0000313" key="3">
    <source>
        <dbReference type="Proteomes" id="UP000092462"/>
    </source>
</evidence>
<feature type="compositionally biased region" description="Polar residues" evidence="1">
    <location>
        <begin position="15"/>
        <end position="32"/>
    </location>
</feature>
<dbReference type="EMBL" id="AJVK01015495">
    <property type="status" value="NOT_ANNOTATED_CDS"/>
    <property type="molecule type" value="Genomic_DNA"/>
</dbReference>
<reference evidence="2" key="1">
    <citation type="submission" date="2022-08" db="UniProtKB">
        <authorList>
            <consortium name="EnsemblMetazoa"/>
        </authorList>
    </citation>
    <scope>IDENTIFICATION</scope>
    <source>
        <strain evidence="2">Israel</strain>
    </source>
</reference>
<proteinExistence type="predicted"/>